<evidence type="ECO:0000256" key="9">
    <source>
        <dbReference type="RuleBase" id="RU000682"/>
    </source>
</evidence>
<keyword evidence="2 10" id="KW-0805">Transcription regulation</keyword>
<dbReference type="Pfam" id="PF02183">
    <property type="entry name" value="HALZ"/>
    <property type="match status" value="1"/>
</dbReference>
<dbReference type="InterPro" id="IPR003106">
    <property type="entry name" value="Leu_zip_homeo"/>
</dbReference>
<evidence type="ECO:0000256" key="4">
    <source>
        <dbReference type="ARBA" id="ARBA00023155"/>
    </source>
</evidence>
<accession>A0AAD7KPC5</accession>
<protein>
    <recommendedName>
        <fullName evidence="10">Homeobox-leucine zipper protein</fullName>
    </recommendedName>
    <alternativeName>
        <fullName evidence="10">HD-ZIP protein</fullName>
    </alternativeName>
    <alternativeName>
        <fullName evidence="10">Homeodomain transcription factor</fullName>
    </alternativeName>
</protein>
<feature type="domain" description="Homeobox" evidence="12">
    <location>
        <begin position="80"/>
        <end position="140"/>
    </location>
</feature>
<evidence type="ECO:0000256" key="2">
    <source>
        <dbReference type="ARBA" id="ARBA00023015"/>
    </source>
</evidence>
<dbReference type="PROSITE" id="PS50071">
    <property type="entry name" value="HOMEOBOX_2"/>
    <property type="match status" value="1"/>
</dbReference>
<dbReference type="CDD" id="cd00086">
    <property type="entry name" value="homeodomain"/>
    <property type="match status" value="1"/>
</dbReference>
<feature type="compositionally biased region" description="Polar residues" evidence="11">
    <location>
        <begin position="189"/>
        <end position="216"/>
    </location>
</feature>
<dbReference type="InterPro" id="IPR001356">
    <property type="entry name" value="HD"/>
</dbReference>
<evidence type="ECO:0000256" key="3">
    <source>
        <dbReference type="ARBA" id="ARBA00023125"/>
    </source>
</evidence>
<evidence type="ECO:0000256" key="5">
    <source>
        <dbReference type="ARBA" id="ARBA00023163"/>
    </source>
</evidence>
<gene>
    <name evidence="13" type="ORF">O6P43_033068</name>
</gene>
<feature type="DNA-binding region" description="Homeobox" evidence="8">
    <location>
        <begin position="82"/>
        <end position="141"/>
    </location>
</feature>
<evidence type="ECO:0000313" key="13">
    <source>
        <dbReference type="EMBL" id="KAJ7943535.1"/>
    </source>
</evidence>
<dbReference type="PROSITE" id="PS00027">
    <property type="entry name" value="HOMEOBOX_1"/>
    <property type="match status" value="1"/>
</dbReference>
<dbReference type="PRINTS" id="PR00031">
    <property type="entry name" value="HTHREPRESSR"/>
</dbReference>
<keyword evidence="3 8" id="KW-0238">DNA-binding</keyword>
<comment type="caution">
    <text evidence="13">The sequence shown here is derived from an EMBL/GenBank/DDBJ whole genome shotgun (WGS) entry which is preliminary data.</text>
</comment>
<dbReference type="SUPFAM" id="SSF46689">
    <property type="entry name" value="Homeodomain-like"/>
    <property type="match status" value="1"/>
</dbReference>
<dbReference type="InterPro" id="IPR017970">
    <property type="entry name" value="Homeobox_CS"/>
</dbReference>
<dbReference type="AlphaFoldDB" id="A0AAD7KPC5"/>
<dbReference type="Gene3D" id="1.10.10.60">
    <property type="entry name" value="Homeodomain-like"/>
    <property type="match status" value="1"/>
</dbReference>
<keyword evidence="5 10" id="KW-0804">Transcription</keyword>
<comment type="subcellular location">
    <subcellularLocation>
        <location evidence="1 8 9">Nucleus</location>
    </subcellularLocation>
</comment>
<sequence length="332" mass="37930">MAAGKIYGDSNMTVLLQNEKLPCSSEIIESLWVHSSDPSFQGSKSMVNFENVCERDTTGRPYFEQIDKEENIDEDYDAFFNQRGKKRRLTTNQVQFLERSFEVENKLQPERKVQLAKELGLQPRQIAIWFQNRRARFKTKQLEKDYGSLKASYDKLKVDHDNLLKENENLKEEIKSLKERFQVREKGVENSSKSLGTVSSPMTEPQKPISNAASDNESNEPILICKQEDANSAKSDVFDSDSPHYTDKNRSVLEPADSAHALGPDQCDLSPEEEDNYSKILLRLPFLPKVEDCCYDDPHENSCDFGFPVRRSKLLFLVLLSLTSSGLLSSQL</sequence>
<dbReference type="InterPro" id="IPR045224">
    <property type="entry name" value="HDZip_class_I_plant"/>
</dbReference>
<evidence type="ECO:0000313" key="14">
    <source>
        <dbReference type="Proteomes" id="UP001163823"/>
    </source>
</evidence>
<dbReference type="Pfam" id="PF00046">
    <property type="entry name" value="Homeodomain"/>
    <property type="match status" value="1"/>
</dbReference>
<evidence type="ECO:0000256" key="6">
    <source>
        <dbReference type="ARBA" id="ARBA00023242"/>
    </source>
</evidence>
<dbReference type="GO" id="GO:0000981">
    <property type="term" value="F:DNA-binding transcription factor activity, RNA polymerase II-specific"/>
    <property type="evidence" value="ECO:0007669"/>
    <property type="project" value="UniProtKB-UniRule"/>
</dbReference>
<dbReference type="GO" id="GO:0005634">
    <property type="term" value="C:nucleus"/>
    <property type="evidence" value="ECO:0007669"/>
    <property type="project" value="UniProtKB-SubCell"/>
</dbReference>
<dbReference type="GO" id="GO:0000976">
    <property type="term" value="F:transcription cis-regulatory region binding"/>
    <property type="evidence" value="ECO:0007669"/>
    <property type="project" value="UniProtKB-ARBA"/>
</dbReference>
<name>A0AAD7KPC5_QUISA</name>
<evidence type="ECO:0000256" key="11">
    <source>
        <dbReference type="SAM" id="MobiDB-lite"/>
    </source>
</evidence>
<dbReference type="KEGG" id="qsa:O6P43_033068"/>
<feature type="compositionally biased region" description="Basic and acidic residues" evidence="11">
    <location>
        <begin position="241"/>
        <end position="251"/>
    </location>
</feature>
<proteinExistence type="inferred from homology"/>
<dbReference type="InterPro" id="IPR009057">
    <property type="entry name" value="Homeodomain-like_sf"/>
</dbReference>
<keyword evidence="14" id="KW-1185">Reference proteome</keyword>
<dbReference type="PANTHER" id="PTHR24326">
    <property type="entry name" value="HOMEOBOX-LEUCINE ZIPPER PROTEIN"/>
    <property type="match status" value="1"/>
</dbReference>
<comment type="function">
    <text evidence="10">Transcription factor.</text>
</comment>
<evidence type="ECO:0000256" key="10">
    <source>
        <dbReference type="RuleBase" id="RU369038"/>
    </source>
</evidence>
<evidence type="ECO:0000256" key="8">
    <source>
        <dbReference type="PROSITE-ProRule" id="PRU00108"/>
    </source>
</evidence>
<evidence type="ECO:0000259" key="12">
    <source>
        <dbReference type="PROSITE" id="PS50071"/>
    </source>
</evidence>
<organism evidence="13 14">
    <name type="scientific">Quillaja saponaria</name>
    <name type="common">Soap bark tree</name>
    <dbReference type="NCBI Taxonomy" id="32244"/>
    <lineage>
        <taxon>Eukaryota</taxon>
        <taxon>Viridiplantae</taxon>
        <taxon>Streptophyta</taxon>
        <taxon>Embryophyta</taxon>
        <taxon>Tracheophyta</taxon>
        <taxon>Spermatophyta</taxon>
        <taxon>Magnoliopsida</taxon>
        <taxon>eudicotyledons</taxon>
        <taxon>Gunneridae</taxon>
        <taxon>Pentapetalae</taxon>
        <taxon>rosids</taxon>
        <taxon>fabids</taxon>
        <taxon>Fabales</taxon>
        <taxon>Quillajaceae</taxon>
        <taxon>Quillaja</taxon>
    </lineage>
</organism>
<dbReference type="PANTHER" id="PTHR24326:SF606">
    <property type="entry name" value="HOMEOBOX-LEUCINE ZIPPER PROTEIN ATHB-54"/>
    <property type="match status" value="1"/>
</dbReference>
<dbReference type="FunFam" id="1.10.10.60:FF:000144">
    <property type="entry name" value="homeobox-leucine zipper protein ATHB-6-like"/>
    <property type="match status" value="1"/>
</dbReference>
<dbReference type="SMART" id="SM00389">
    <property type="entry name" value="HOX"/>
    <property type="match status" value="1"/>
</dbReference>
<evidence type="ECO:0000256" key="7">
    <source>
        <dbReference type="ARBA" id="ARBA00025748"/>
    </source>
</evidence>
<dbReference type="Proteomes" id="UP001163823">
    <property type="component" value="Chromosome 14"/>
</dbReference>
<keyword evidence="6 8" id="KW-0539">Nucleus</keyword>
<dbReference type="InterPro" id="IPR000047">
    <property type="entry name" value="HTH_motif"/>
</dbReference>
<evidence type="ECO:0000256" key="1">
    <source>
        <dbReference type="ARBA" id="ARBA00004123"/>
    </source>
</evidence>
<feature type="region of interest" description="Disordered" evidence="11">
    <location>
        <begin position="234"/>
        <end position="270"/>
    </location>
</feature>
<dbReference type="EMBL" id="JARAOO010000014">
    <property type="protein sequence ID" value="KAJ7943535.1"/>
    <property type="molecule type" value="Genomic_DNA"/>
</dbReference>
<keyword evidence="4 8" id="KW-0371">Homeobox</keyword>
<reference evidence="13" key="1">
    <citation type="journal article" date="2023" name="Science">
        <title>Elucidation of the pathway for biosynthesis of saponin adjuvants from the soapbark tree.</title>
        <authorList>
            <person name="Reed J."/>
            <person name="Orme A."/>
            <person name="El-Demerdash A."/>
            <person name="Owen C."/>
            <person name="Martin L.B.B."/>
            <person name="Misra R.C."/>
            <person name="Kikuchi S."/>
            <person name="Rejzek M."/>
            <person name="Martin A.C."/>
            <person name="Harkess A."/>
            <person name="Leebens-Mack J."/>
            <person name="Louveau T."/>
            <person name="Stephenson M.J."/>
            <person name="Osbourn A."/>
        </authorList>
    </citation>
    <scope>NUCLEOTIDE SEQUENCE</scope>
    <source>
        <strain evidence="13">S10</strain>
    </source>
</reference>
<dbReference type="GO" id="GO:0045893">
    <property type="term" value="P:positive regulation of DNA-templated transcription"/>
    <property type="evidence" value="ECO:0007669"/>
    <property type="project" value="TreeGrafter"/>
</dbReference>
<feature type="region of interest" description="Disordered" evidence="11">
    <location>
        <begin position="185"/>
        <end position="218"/>
    </location>
</feature>
<comment type="similarity">
    <text evidence="7 10">Belongs to the HD-ZIP homeobox family. Class I subfamily.</text>
</comment>